<feature type="non-terminal residue" evidence="2">
    <location>
        <position position="80"/>
    </location>
</feature>
<dbReference type="EC" id="3.4.21.53" evidence="2"/>
<evidence type="ECO:0000313" key="2">
    <source>
        <dbReference type="EMBL" id="EEZ75234.1"/>
    </source>
</evidence>
<sequence>MTQKEKHFEEYAALATLPLRDVVVYPHMVLPLFVGREKSIAALENAITREESVFLLAQPMPQWKTPQPPTCIRPVPSHSL</sequence>
<reference evidence="2 3" key="1">
    <citation type="submission" date="2009-10" db="EMBL/GenBank/DDBJ databases">
        <authorList>
            <person name="Weinstock G."/>
            <person name="Sodergren E."/>
            <person name="Clifton S."/>
            <person name="Fulton L."/>
            <person name="Fulton B."/>
            <person name="Courtney L."/>
            <person name="Fronick C."/>
            <person name="Harrison M."/>
            <person name="Strong C."/>
            <person name="Farmer C."/>
            <person name="Delahaunty K."/>
            <person name="Markovic C."/>
            <person name="Hall O."/>
            <person name="Minx P."/>
            <person name="Tomlinson C."/>
            <person name="Mitreva M."/>
            <person name="Nelson J."/>
            <person name="Hou S."/>
            <person name="Wollam A."/>
            <person name="Pepin K.H."/>
            <person name="Johnson M."/>
            <person name="Bhonagiri V."/>
            <person name="Nash W.E."/>
            <person name="Warren W."/>
            <person name="Chinwalla A."/>
            <person name="Mardis E.R."/>
            <person name="Wilson R.K."/>
        </authorList>
    </citation>
    <scope>NUCLEOTIDE SEQUENCE [LARGE SCALE GENOMIC DNA]</scope>
    <source>
        <strain evidence="2 3">ATCC 23970</strain>
    </source>
</reference>
<dbReference type="EMBL" id="ACEQ02000020">
    <property type="protein sequence ID" value="EEZ75234.1"/>
    <property type="molecule type" value="Genomic_DNA"/>
</dbReference>
<dbReference type="Pfam" id="PF02190">
    <property type="entry name" value="LON_substr_bdg"/>
    <property type="match status" value="1"/>
</dbReference>
<proteinExistence type="predicted"/>
<dbReference type="InterPro" id="IPR046336">
    <property type="entry name" value="Lon_prtase_N_sf"/>
</dbReference>
<dbReference type="AlphaFoldDB" id="D0WAW1"/>
<dbReference type="Gene3D" id="2.30.130.40">
    <property type="entry name" value="LON domain-like"/>
    <property type="match status" value="1"/>
</dbReference>
<dbReference type="Proteomes" id="UP000003843">
    <property type="component" value="Unassembled WGS sequence"/>
</dbReference>
<gene>
    <name evidence="2" type="primary">lon</name>
    <name evidence="2" type="ORF">NEILACOT_04684</name>
</gene>
<organism evidence="2 3">
    <name type="scientific">Neisseria lactamica ATCC 23970</name>
    <dbReference type="NCBI Taxonomy" id="546265"/>
    <lineage>
        <taxon>Bacteria</taxon>
        <taxon>Pseudomonadati</taxon>
        <taxon>Pseudomonadota</taxon>
        <taxon>Betaproteobacteria</taxon>
        <taxon>Neisseriales</taxon>
        <taxon>Neisseriaceae</taxon>
        <taxon>Neisseria</taxon>
    </lineage>
</organism>
<keyword evidence="2" id="KW-0378">Hydrolase</keyword>
<evidence type="ECO:0000259" key="1">
    <source>
        <dbReference type="PROSITE" id="PS51787"/>
    </source>
</evidence>
<dbReference type="PROSITE" id="PS51787">
    <property type="entry name" value="LON_N"/>
    <property type="match status" value="1"/>
</dbReference>
<protein>
    <submittedName>
        <fullName evidence="2">Endopeptidase La</fullName>
        <ecNumber evidence="2">3.4.21.53</ecNumber>
    </submittedName>
</protein>
<name>D0WAW1_NEILA</name>
<dbReference type="InterPro" id="IPR015947">
    <property type="entry name" value="PUA-like_sf"/>
</dbReference>
<dbReference type="GO" id="GO:0004252">
    <property type="term" value="F:serine-type endopeptidase activity"/>
    <property type="evidence" value="ECO:0007669"/>
    <property type="project" value="UniProtKB-EC"/>
</dbReference>
<accession>D0WAW1</accession>
<dbReference type="SUPFAM" id="SSF88697">
    <property type="entry name" value="PUA domain-like"/>
    <property type="match status" value="1"/>
</dbReference>
<evidence type="ECO:0000313" key="3">
    <source>
        <dbReference type="Proteomes" id="UP000003843"/>
    </source>
</evidence>
<dbReference type="InterPro" id="IPR003111">
    <property type="entry name" value="Lon_prtase_N"/>
</dbReference>
<comment type="caution">
    <text evidence="2">The sequence shown here is derived from an EMBL/GenBank/DDBJ whole genome shotgun (WGS) entry which is preliminary data.</text>
</comment>
<feature type="domain" description="Lon N-terminal" evidence="1">
    <location>
        <begin position="14"/>
        <end position="80"/>
    </location>
</feature>